<sequence>MADEVWPLKPDEQVPLSSFNGIGFGLKGFTRKDAHGRYFGTRYFTVLYLPIVPLDRFYLAEVSSDFQNRGVSQKTVTQYQIAGRSRLRGGEVLLTYLANWIVAPGIVLGPIALWLGHADQLADSIGLMWVIFGFIGWLFLSLWGVGYLAKHYRSHWSPLREAEPVAAPPGT</sequence>
<protein>
    <submittedName>
        <fullName evidence="2">Uncharacterized protein</fullName>
    </submittedName>
</protein>
<gene>
    <name evidence="2" type="ORF">E0H45_38730</name>
</gene>
<dbReference type="AlphaFoldDB" id="A0A4R0H034"/>
<organism evidence="2 3">
    <name type="scientific">Kribbella soli</name>
    <dbReference type="NCBI Taxonomy" id="1124743"/>
    <lineage>
        <taxon>Bacteria</taxon>
        <taxon>Bacillati</taxon>
        <taxon>Actinomycetota</taxon>
        <taxon>Actinomycetes</taxon>
        <taxon>Propionibacteriales</taxon>
        <taxon>Kribbellaceae</taxon>
        <taxon>Kribbella</taxon>
    </lineage>
</organism>
<dbReference type="EMBL" id="SJJZ01000005">
    <property type="protein sequence ID" value="TCC02943.1"/>
    <property type="molecule type" value="Genomic_DNA"/>
</dbReference>
<reference evidence="2 3" key="1">
    <citation type="submission" date="2019-02" db="EMBL/GenBank/DDBJ databases">
        <title>Kribbella capetownensis sp. nov. and Kribbella speibonae sp. nov., isolated from soil.</title>
        <authorList>
            <person name="Curtis S.M."/>
            <person name="Norton I."/>
            <person name="Everest G.J."/>
            <person name="Meyers P.R."/>
        </authorList>
    </citation>
    <scope>NUCLEOTIDE SEQUENCE [LARGE SCALE GENOMIC DNA]</scope>
    <source>
        <strain evidence="2 3">KCTC 29219</strain>
    </source>
</reference>
<keyword evidence="3" id="KW-1185">Reference proteome</keyword>
<dbReference type="RefSeq" id="WP_131347092.1">
    <property type="nucleotide sequence ID" value="NZ_SJJZ01000005.1"/>
</dbReference>
<dbReference type="Proteomes" id="UP000292346">
    <property type="component" value="Unassembled WGS sequence"/>
</dbReference>
<feature type="transmembrane region" description="Helical" evidence="1">
    <location>
        <begin position="127"/>
        <end position="149"/>
    </location>
</feature>
<keyword evidence="1" id="KW-1133">Transmembrane helix</keyword>
<proteinExistence type="predicted"/>
<dbReference type="OrthoDB" id="3629695at2"/>
<evidence type="ECO:0000313" key="3">
    <source>
        <dbReference type="Proteomes" id="UP000292346"/>
    </source>
</evidence>
<keyword evidence="1" id="KW-0812">Transmembrane</keyword>
<feature type="transmembrane region" description="Helical" evidence="1">
    <location>
        <begin position="93"/>
        <end position="115"/>
    </location>
</feature>
<evidence type="ECO:0000313" key="2">
    <source>
        <dbReference type="EMBL" id="TCC02943.1"/>
    </source>
</evidence>
<keyword evidence="1" id="KW-0472">Membrane</keyword>
<name>A0A4R0H034_9ACTN</name>
<accession>A0A4R0H034</accession>
<comment type="caution">
    <text evidence="2">The sequence shown here is derived from an EMBL/GenBank/DDBJ whole genome shotgun (WGS) entry which is preliminary data.</text>
</comment>
<evidence type="ECO:0000256" key="1">
    <source>
        <dbReference type="SAM" id="Phobius"/>
    </source>
</evidence>